<name>A0A7V9Z1S0_9BACL</name>
<dbReference type="RefSeq" id="WP_246326866.1">
    <property type="nucleotide sequence ID" value="NZ_JACDUU010000006.1"/>
</dbReference>
<evidence type="ECO:0000256" key="1">
    <source>
        <dbReference type="SAM" id="Phobius"/>
    </source>
</evidence>
<protein>
    <submittedName>
        <fullName evidence="2">Uncharacterized protein</fullName>
    </submittedName>
</protein>
<keyword evidence="1" id="KW-0812">Transmembrane</keyword>
<proteinExistence type="predicted"/>
<reference evidence="2 3" key="1">
    <citation type="submission" date="2020-07" db="EMBL/GenBank/DDBJ databases">
        <title>Genomic Encyclopedia of Type Strains, Phase IV (KMG-IV): sequencing the most valuable type-strain genomes for metagenomic binning, comparative biology and taxonomic classification.</title>
        <authorList>
            <person name="Goeker M."/>
        </authorList>
    </citation>
    <scope>NUCLEOTIDE SEQUENCE [LARGE SCALE GENOMIC DNA]</scope>
    <source>
        <strain evidence="2 3">DSM 25220</strain>
    </source>
</reference>
<keyword evidence="3" id="KW-1185">Reference proteome</keyword>
<comment type="caution">
    <text evidence="2">The sequence shown here is derived from an EMBL/GenBank/DDBJ whole genome shotgun (WGS) entry which is preliminary data.</text>
</comment>
<organism evidence="2 3">
    <name type="scientific">[Anoxybacillus] calidus</name>
    <dbReference type="NCBI Taxonomy" id="575178"/>
    <lineage>
        <taxon>Bacteria</taxon>
        <taxon>Bacillati</taxon>
        <taxon>Bacillota</taxon>
        <taxon>Bacilli</taxon>
        <taxon>Bacillales</taxon>
        <taxon>Anoxybacillaceae</taxon>
        <taxon>Paranoxybacillus</taxon>
    </lineage>
</organism>
<dbReference type="EMBL" id="JACDUU010000006">
    <property type="protein sequence ID" value="MBA2872325.1"/>
    <property type="molecule type" value="Genomic_DNA"/>
</dbReference>
<dbReference type="Proteomes" id="UP000580891">
    <property type="component" value="Unassembled WGS sequence"/>
</dbReference>
<keyword evidence="1" id="KW-0472">Membrane</keyword>
<sequence length="80" mass="9472">MVLCQENGHVKQREIAELMQLFFSRQRNMQQTPSVPSRQSLDETEQISLSFLPSLFVFFIFGFLIILFNVFVPRMKKFVL</sequence>
<gene>
    <name evidence="2" type="ORF">HNQ85_002634</name>
</gene>
<keyword evidence="1" id="KW-1133">Transmembrane helix</keyword>
<dbReference type="AlphaFoldDB" id="A0A7V9Z1S0"/>
<evidence type="ECO:0000313" key="3">
    <source>
        <dbReference type="Proteomes" id="UP000580891"/>
    </source>
</evidence>
<evidence type="ECO:0000313" key="2">
    <source>
        <dbReference type="EMBL" id="MBA2872325.1"/>
    </source>
</evidence>
<accession>A0A7V9Z1S0</accession>
<feature type="transmembrane region" description="Helical" evidence="1">
    <location>
        <begin position="51"/>
        <end position="72"/>
    </location>
</feature>